<name>A0A8J6B8F7_ELECQ</name>
<dbReference type="AlphaFoldDB" id="A0A8J6B8F7"/>
<sequence>MGSHLTVDLAGIHPNLKSLRRPEGNPDLRHSAKLLACIILSHSHFLKLRNEVVELLHPPEGIQKVPRKDPGTKACFASTHNLELSCLSKSNMQLAMLAL</sequence>
<comment type="caution">
    <text evidence="1">The sequence shown here is derived from an EMBL/GenBank/DDBJ whole genome shotgun (WGS) entry which is preliminary data.</text>
</comment>
<organism evidence="1 2">
    <name type="scientific">Eleutherodactylus coqui</name>
    <name type="common">Puerto Rican coqui</name>
    <dbReference type="NCBI Taxonomy" id="57060"/>
    <lineage>
        <taxon>Eukaryota</taxon>
        <taxon>Metazoa</taxon>
        <taxon>Chordata</taxon>
        <taxon>Craniata</taxon>
        <taxon>Vertebrata</taxon>
        <taxon>Euteleostomi</taxon>
        <taxon>Amphibia</taxon>
        <taxon>Batrachia</taxon>
        <taxon>Anura</taxon>
        <taxon>Neobatrachia</taxon>
        <taxon>Hyloidea</taxon>
        <taxon>Eleutherodactylidae</taxon>
        <taxon>Eleutherodactylinae</taxon>
        <taxon>Eleutherodactylus</taxon>
        <taxon>Eleutherodactylus</taxon>
    </lineage>
</organism>
<gene>
    <name evidence="1" type="ORF">GDO78_023149</name>
</gene>
<accession>A0A8J6B8F7</accession>
<proteinExistence type="predicted"/>
<evidence type="ECO:0000313" key="2">
    <source>
        <dbReference type="Proteomes" id="UP000770717"/>
    </source>
</evidence>
<dbReference type="EMBL" id="WNTK01095402">
    <property type="protein sequence ID" value="KAG9460234.1"/>
    <property type="molecule type" value="Genomic_DNA"/>
</dbReference>
<evidence type="ECO:0000313" key="1">
    <source>
        <dbReference type="EMBL" id="KAG9460234.1"/>
    </source>
</evidence>
<dbReference type="Proteomes" id="UP000770717">
    <property type="component" value="Unassembled WGS sequence"/>
</dbReference>
<keyword evidence="2" id="KW-1185">Reference proteome</keyword>
<reference evidence="1" key="1">
    <citation type="thesis" date="2020" institute="ProQuest LLC" country="789 East Eisenhower Parkway, Ann Arbor, MI, USA">
        <title>Comparative Genomics and Chromosome Evolution.</title>
        <authorList>
            <person name="Mudd A.B."/>
        </authorList>
    </citation>
    <scope>NUCLEOTIDE SEQUENCE</scope>
    <source>
        <strain evidence="1">HN-11 Male</strain>
        <tissue evidence="1">Kidney and liver</tissue>
    </source>
</reference>
<protein>
    <submittedName>
        <fullName evidence="1">Uncharacterized protein</fullName>
    </submittedName>
</protein>